<gene>
    <name evidence="2" type="ORF">HXX76_013873</name>
</gene>
<keyword evidence="3" id="KW-1185">Reference proteome</keyword>
<dbReference type="EMBL" id="JAEHOC010000057">
    <property type="protein sequence ID" value="KAG2425292.1"/>
    <property type="molecule type" value="Genomic_DNA"/>
</dbReference>
<keyword evidence="1" id="KW-0472">Membrane</keyword>
<dbReference type="Pfam" id="PF15938">
    <property type="entry name" value="DUF4750"/>
    <property type="match status" value="1"/>
</dbReference>
<keyword evidence="1" id="KW-1133">Transmembrane helix</keyword>
<dbReference type="Proteomes" id="UP000650467">
    <property type="component" value="Unassembled WGS sequence"/>
</dbReference>
<proteinExistence type="predicted"/>
<dbReference type="AlphaFoldDB" id="A0A835VQB4"/>
<evidence type="ECO:0000313" key="3">
    <source>
        <dbReference type="Proteomes" id="UP000650467"/>
    </source>
</evidence>
<reference evidence="2" key="1">
    <citation type="journal article" date="2020" name="bioRxiv">
        <title>Comparative genomics of Chlamydomonas.</title>
        <authorList>
            <person name="Craig R.J."/>
            <person name="Hasan A.R."/>
            <person name="Ness R.W."/>
            <person name="Keightley P.D."/>
        </authorList>
    </citation>
    <scope>NUCLEOTIDE SEQUENCE</scope>
    <source>
        <strain evidence="2">SAG 7.73</strain>
    </source>
</reference>
<keyword evidence="1" id="KW-0812">Transmembrane</keyword>
<dbReference type="OrthoDB" id="541029at2759"/>
<feature type="transmembrane region" description="Helical" evidence="1">
    <location>
        <begin position="39"/>
        <end position="64"/>
    </location>
</feature>
<evidence type="ECO:0000256" key="1">
    <source>
        <dbReference type="SAM" id="Phobius"/>
    </source>
</evidence>
<comment type="caution">
    <text evidence="2">The sequence shown here is derived from an EMBL/GenBank/DDBJ whole genome shotgun (WGS) entry which is preliminary data.</text>
</comment>
<accession>A0A835VQB4</accession>
<sequence length="121" mass="12910">MQPSAVTFQVLDYVQRLKASVEADAQRKADPGLRVPADFAFALLALVAAVGLVLGSIALGWWVLWRTTLHKMGPFRDLMGLNKAAKADAKQRAAAEIRALKAQLAAQHGPAPAVATHGKDD</sequence>
<name>A0A835VQB4_CHLIN</name>
<dbReference type="InterPro" id="IPR031851">
    <property type="entry name" value="DUF4750"/>
</dbReference>
<protein>
    <submittedName>
        <fullName evidence="2">Uncharacterized protein</fullName>
    </submittedName>
</protein>
<evidence type="ECO:0000313" key="2">
    <source>
        <dbReference type="EMBL" id="KAG2425292.1"/>
    </source>
</evidence>
<organism evidence="2 3">
    <name type="scientific">Chlamydomonas incerta</name>
    <dbReference type="NCBI Taxonomy" id="51695"/>
    <lineage>
        <taxon>Eukaryota</taxon>
        <taxon>Viridiplantae</taxon>
        <taxon>Chlorophyta</taxon>
        <taxon>core chlorophytes</taxon>
        <taxon>Chlorophyceae</taxon>
        <taxon>CS clade</taxon>
        <taxon>Chlamydomonadales</taxon>
        <taxon>Chlamydomonadaceae</taxon>
        <taxon>Chlamydomonas</taxon>
    </lineage>
</organism>